<proteinExistence type="predicted"/>
<dbReference type="AlphaFoldDB" id="A0A7L9TZ63"/>
<organism evidence="2 3">
    <name type="scientific">Massilia litorea</name>
    <dbReference type="NCBI Taxonomy" id="2769491"/>
    <lineage>
        <taxon>Bacteria</taxon>
        <taxon>Pseudomonadati</taxon>
        <taxon>Pseudomonadota</taxon>
        <taxon>Betaproteobacteria</taxon>
        <taxon>Burkholderiales</taxon>
        <taxon>Oxalobacteraceae</taxon>
        <taxon>Telluria group</taxon>
        <taxon>Massilia</taxon>
    </lineage>
</organism>
<evidence type="ECO:0000256" key="1">
    <source>
        <dbReference type="SAM" id="MobiDB-lite"/>
    </source>
</evidence>
<dbReference type="RefSeq" id="WP_193685014.1">
    <property type="nucleotide sequence ID" value="NZ_CP062941.1"/>
</dbReference>
<name>A0A7L9TZ63_9BURK</name>
<feature type="region of interest" description="Disordered" evidence="1">
    <location>
        <begin position="53"/>
        <end position="97"/>
    </location>
</feature>
<protein>
    <submittedName>
        <fullName evidence="2">Uncharacterized protein</fullName>
    </submittedName>
</protein>
<evidence type="ECO:0000313" key="2">
    <source>
        <dbReference type="EMBL" id="QOL47960.1"/>
    </source>
</evidence>
<evidence type="ECO:0000313" key="3">
    <source>
        <dbReference type="Proteomes" id="UP000593875"/>
    </source>
</evidence>
<gene>
    <name evidence="2" type="ORF">LPB04_13115</name>
</gene>
<sequence>MATAQPFPQPRSLTAIGVSLAVHVLLVGAWQLSRPVKWQDDDEPQRVQFLRLLPAPEAMPDRPDRVPPSPAPATRQRAVETRPQRVEPAQAVPTPGTIALPAPPMADAAPAPSSTDLLRDARAAVGAIDRALRAENPARGIQAPVETRQMKLEKGIARAAELAPNKWYQAPKVEEILDPGGYGRRRYRVVGAAGTYCVTYESNHAPDGLDTMRDGIKPKFTNCDEDEQPATKQKWK</sequence>
<dbReference type="EMBL" id="CP062941">
    <property type="protein sequence ID" value="QOL47960.1"/>
    <property type="molecule type" value="Genomic_DNA"/>
</dbReference>
<dbReference type="Proteomes" id="UP000593875">
    <property type="component" value="Chromosome"/>
</dbReference>
<accession>A0A7L9TZ63</accession>
<reference evidence="2 3" key="1">
    <citation type="submission" date="2020-10" db="EMBL/GenBank/DDBJ databases">
        <title>Genome sequencing of Massilia sp. LPB0304.</title>
        <authorList>
            <person name="Kim J."/>
        </authorList>
    </citation>
    <scope>NUCLEOTIDE SEQUENCE [LARGE SCALE GENOMIC DNA]</scope>
    <source>
        <strain evidence="2 3">LPB0304</strain>
    </source>
</reference>
<dbReference type="KEGG" id="mlir:LPB04_13115"/>
<keyword evidence="3" id="KW-1185">Reference proteome</keyword>